<evidence type="ECO:0000313" key="4">
    <source>
        <dbReference type="EMBL" id="PWW15072.1"/>
    </source>
</evidence>
<comment type="similarity">
    <text evidence="2">Belongs to the zinc-containing alcohol dehydrogenase family. Quinone oxidoreductase subfamily.</text>
</comment>
<organism evidence="4 5">
    <name type="scientific">Pseudidiomarina maritima</name>
    <dbReference type="NCBI Taxonomy" id="519453"/>
    <lineage>
        <taxon>Bacteria</taxon>
        <taxon>Pseudomonadati</taxon>
        <taxon>Pseudomonadota</taxon>
        <taxon>Gammaproteobacteria</taxon>
        <taxon>Alteromonadales</taxon>
        <taxon>Idiomarinaceae</taxon>
        <taxon>Pseudidiomarina</taxon>
    </lineage>
</organism>
<dbReference type="GO" id="GO:0008270">
    <property type="term" value="F:zinc ion binding"/>
    <property type="evidence" value="ECO:0007669"/>
    <property type="project" value="InterPro"/>
</dbReference>
<evidence type="ECO:0000313" key="5">
    <source>
        <dbReference type="Proteomes" id="UP000246964"/>
    </source>
</evidence>
<dbReference type="RefSeq" id="WP_110075020.1">
    <property type="nucleotide sequence ID" value="NZ_QGTT01000002.1"/>
</dbReference>
<dbReference type="EMBL" id="QGTT01000002">
    <property type="protein sequence ID" value="PWW15072.1"/>
    <property type="molecule type" value="Genomic_DNA"/>
</dbReference>
<dbReference type="SUPFAM" id="SSF50129">
    <property type="entry name" value="GroES-like"/>
    <property type="match status" value="1"/>
</dbReference>
<evidence type="ECO:0000256" key="2">
    <source>
        <dbReference type="RuleBase" id="RU364000"/>
    </source>
</evidence>
<evidence type="ECO:0000259" key="3">
    <source>
        <dbReference type="SMART" id="SM00829"/>
    </source>
</evidence>
<keyword evidence="2" id="KW-0479">Metal-binding</keyword>
<reference evidence="4 5" key="1">
    <citation type="submission" date="2018-05" db="EMBL/GenBank/DDBJ databases">
        <title>Freshwater and sediment microbial communities from various areas in North America, analyzing microbe dynamics in response to fracking.</title>
        <authorList>
            <person name="Lamendella R."/>
        </authorList>
    </citation>
    <scope>NUCLEOTIDE SEQUENCE [LARGE SCALE GENOMIC DNA]</scope>
    <source>
        <strain evidence="4 5">125B1</strain>
    </source>
</reference>
<dbReference type="PANTHER" id="PTHR44154">
    <property type="entry name" value="QUINONE OXIDOREDUCTASE"/>
    <property type="match status" value="1"/>
</dbReference>
<dbReference type="InterPro" id="IPR011032">
    <property type="entry name" value="GroES-like_sf"/>
</dbReference>
<feature type="domain" description="Enoyl reductase (ER)" evidence="3">
    <location>
        <begin position="13"/>
        <end position="332"/>
    </location>
</feature>
<dbReference type="InterPro" id="IPR051603">
    <property type="entry name" value="Zinc-ADH_QOR/CCCR"/>
</dbReference>
<keyword evidence="5" id="KW-1185">Reference proteome</keyword>
<dbReference type="Gene3D" id="3.40.50.720">
    <property type="entry name" value="NAD(P)-binding Rossmann-like Domain"/>
    <property type="match status" value="1"/>
</dbReference>
<protein>
    <recommendedName>
        <fullName evidence="2">Zinc-type alcohol dehydrogenase-like protein</fullName>
    </recommendedName>
</protein>
<keyword evidence="2" id="KW-0560">Oxidoreductase</keyword>
<dbReference type="AlphaFoldDB" id="A0A317QCU5"/>
<evidence type="ECO:0000256" key="1">
    <source>
        <dbReference type="ARBA" id="ARBA00022857"/>
    </source>
</evidence>
<accession>A0A317QCU5</accession>
<dbReference type="PANTHER" id="PTHR44154:SF1">
    <property type="entry name" value="QUINONE OXIDOREDUCTASE"/>
    <property type="match status" value="1"/>
</dbReference>
<gene>
    <name evidence="4" type="ORF">DET45_10270</name>
</gene>
<dbReference type="CDD" id="cd08252">
    <property type="entry name" value="AL_MDR"/>
    <property type="match status" value="1"/>
</dbReference>
<dbReference type="GO" id="GO:0016491">
    <property type="term" value="F:oxidoreductase activity"/>
    <property type="evidence" value="ECO:0007669"/>
    <property type="project" value="UniProtKB-KW"/>
</dbReference>
<keyword evidence="2" id="KW-0862">Zinc</keyword>
<dbReference type="SUPFAM" id="SSF51735">
    <property type="entry name" value="NAD(P)-binding Rossmann-fold domains"/>
    <property type="match status" value="1"/>
</dbReference>
<dbReference type="Pfam" id="PF08240">
    <property type="entry name" value="ADH_N"/>
    <property type="match status" value="1"/>
</dbReference>
<dbReference type="InterPro" id="IPR020843">
    <property type="entry name" value="ER"/>
</dbReference>
<sequence length="339" mass="36710">MKAVGYQQSLPIDNNQALLDIEIAEPTLQADDILVAVYGLSVNPVDTKIRQRKQPQAGEFGVLGWDVAGVVIGVGDNVMDFKEGDEVWYAGAVDRAGANAQYHVVDARLVSRKPHSLNFAQAAAMPLTFLTAWELLFERLALTADTTGSLLITGAAGGVGSALIQLAKQLTKLTVIATASRPESQQWVRDLGADLVINHHQSLAPQLAQHGLTGVDYVASLTHTDQHFTSLTELIMPQGKLALIDDPSELLDIRLLKQKSISLHWEFMFTRSMFNTADAYIQGLILQQVAELTDAGILKTTLSEHLGPLTAANLRLAHSLLESHQVIGKLVLDGFNAPD</sequence>
<comment type="caution">
    <text evidence="4">The sequence shown here is derived from an EMBL/GenBank/DDBJ whole genome shotgun (WGS) entry which is preliminary data.</text>
</comment>
<dbReference type="SMART" id="SM00829">
    <property type="entry name" value="PKS_ER"/>
    <property type="match status" value="1"/>
</dbReference>
<dbReference type="InterPro" id="IPR013154">
    <property type="entry name" value="ADH-like_N"/>
</dbReference>
<dbReference type="InterPro" id="IPR036291">
    <property type="entry name" value="NAD(P)-bd_dom_sf"/>
</dbReference>
<dbReference type="InterPro" id="IPR014182">
    <property type="entry name" value="ADH_Zn_typ-1"/>
</dbReference>
<name>A0A317QCU5_9GAMM</name>
<dbReference type="Proteomes" id="UP000246964">
    <property type="component" value="Unassembled WGS sequence"/>
</dbReference>
<dbReference type="OrthoDB" id="9785812at2"/>
<proteinExistence type="inferred from homology"/>
<dbReference type="Gene3D" id="3.90.180.10">
    <property type="entry name" value="Medium-chain alcohol dehydrogenases, catalytic domain"/>
    <property type="match status" value="1"/>
</dbReference>
<dbReference type="Pfam" id="PF13602">
    <property type="entry name" value="ADH_zinc_N_2"/>
    <property type="match status" value="1"/>
</dbReference>
<dbReference type="NCBIfam" id="TIGR02817">
    <property type="entry name" value="adh_fam_1"/>
    <property type="match status" value="1"/>
</dbReference>
<keyword evidence="1" id="KW-0521">NADP</keyword>